<proteinExistence type="predicted"/>
<protein>
    <recommendedName>
        <fullName evidence="1">N-acetyltransferase domain-containing protein</fullName>
    </recommendedName>
</protein>
<evidence type="ECO:0000259" key="1">
    <source>
        <dbReference type="PROSITE" id="PS51186"/>
    </source>
</evidence>
<dbReference type="STRING" id="1423804.FD14_GL000375"/>
<dbReference type="CDD" id="cd04301">
    <property type="entry name" value="NAT_SF"/>
    <property type="match status" value="1"/>
</dbReference>
<dbReference type="PATRIC" id="fig|1423804.4.peg.407"/>
<dbReference type="InterPro" id="IPR016181">
    <property type="entry name" value="Acyl_CoA_acyltransferase"/>
</dbReference>
<dbReference type="AlphaFoldDB" id="A0A0R2FA27"/>
<dbReference type="PROSITE" id="PS51186">
    <property type="entry name" value="GNAT"/>
    <property type="match status" value="1"/>
</dbReference>
<accession>A0A0R2FA27</accession>
<sequence length="140" mass="15429">MLTIKKATGTNNSVYPDAAKIRQAVFVKEQGIDADLEFDTLDDQTTHYVGYLDDQPVVTARLNATDEWHIQRVATLASERHNGYAAQLLKQLIADAEPGSLLSLNAQETATGLYKQLGFEVIGAPFQEVGITHVAMQRKK</sequence>
<dbReference type="RefSeq" id="WP_054733744.1">
    <property type="nucleotide sequence ID" value="NZ_AYZM01000076.1"/>
</dbReference>
<dbReference type="Proteomes" id="UP000051442">
    <property type="component" value="Unassembled WGS sequence"/>
</dbReference>
<dbReference type="Pfam" id="PF13673">
    <property type="entry name" value="Acetyltransf_10"/>
    <property type="match status" value="1"/>
</dbReference>
<dbReference type="InterPro" id="IPR000182">
    <property type="entry name" value="GNAT_dom"/>
</dbReference>
<dbReference type="GO" id="GO:0016747">
    <property type="term" value="F:acyltransferase activity, transferring groups other than amino-acyl groups"/>
    <property type="evidence" value="ECO:0007669"/>
    <property type="project" value="InterPro"/>
</dbReference>
<name>A0A0R2FA27_9LACO</name>
<evidence type="ECO:0000313" key="3">
    <source>
        <dbReference type="Proteomes" id="UP000051442"/>
    </source>
</evidence>
<dbReference type="OrthoDB" id="9796171at2"/>
<dbReference type="SUPFAM" id="SSF55729">
    <property type="entry name" value="Acyl-CoA N-acyltransferases (Nat)"/>
    <property type="match status" value="1"/>
</dbReference>
<keyword evidence="3" id="KW-1185">Reference proteome</keyword>
<dbReference type="EMBL" id="AYZM01000076">
    <property type="protein sequence ID" value="KRN25187.1"/>
    <property type="molecule type" value="Genomic_DNA"/>
</dbReference>
<reference evidence="2 3" key="1">
    <citation type="journal article" date="2015" name="Genome Announc.">
        <title>Expanding the biotechnology potential of lactobacilli through comparative genomics of 213 strains and associated genera.</title>
        <authorList>
            <person name="Sun Z."/>
            <person name="Harris H.M."/>
            <person name="McCann A."/>
            <person name="Guo C."/>
            <person name="Argimon S."/>
            <person name="Zhang W."/>
            <person name="Yang X."/>
            <person name="Jeffery I.B."/>
            <person name="Cooney J.C."/>
            <person name="Kagawa T.F."/>
            <person name="Liu W."/>
            <person name="Song Y."/>
            <person name="Salvetti E."/>
            <person name="Wrobel A."/>
            <person name="Rasinkangas P."/>
            <person name="Parkhill J."/>
            <person name="Rea M.C."/>
            <person name="O'Sullivan O."/>
            <person name="Ritari J."/>
            <person name="Douillard F.P."/>
            <person name="Paul Ross R."/>
            <person name="Yang R."/>
            <person name="Briner A.E."/>
            <person name="Felis G.E."/>
            <person name="de Vos W.M."/>
            <person name="Barrangou R."/>
            <person name="Klaenhammer T.R."/>
            <person name="Caufield P.W."/>
            <person name="Cui Y."/>
            <person name="Zhang H."/>
            <person name="O'Toole P.W."/>
        </authorList>
    </citation>
    <scope>NUCLEOTIDE SEQUENCE [LARGE SCALE GENOMIC DNA]</scope>
    <source>
        <strain evidence="2 3">DSM 23365</strain>
    </source>
</reference>
<gene>
    <name evidence="2" type="ORF">FD14_GL000375</name>
</gene>
<evidence type="ECO:0000313" key="2">
    <source>
        <dbReference type="EMBL" id="KRN25187.1"/>
    </source>
</evidence>
<comment type="caution">
    <text evidence="2">The sequence shown here is derived from an EMBL/GenBank/DDBJ whole genome shotgun (WGS) entry which is preliminary data.</text>
</comment>
<dbReference type="Gene3D" id="3.40.630.30">
    <property type="match status" value="1"/>
</dbReference>
<organism evidence="2 3">
    <name type="scientific">Secundilactobacillus similis DSM 23365 = JCM 2765</name>
    <dbReference type="NCBI Taxonomy" id="1423804"/>
    <lineage>
        <taxon>Bacteria</taxon>
        <taxon>Bacillati</taxon>
        <taxon>Bacillota</taxon>
        <taxon>Bacilli</taxon>
        <taxon>Lactobacillales</taxon>
        <taxon>Lactobacillaceae</taxon>
        <taxon>Secundilactobacillus</taxon>
    </lineage>
</organism>
<feature type="domain" description="N-acetyltransferase" evidence="1">
    <location>
        <begin position="2"/>
        <end position="140"/>
    </location>
</feature>